<dbReference type="Proteomes" id="UP000230066">
    <property type="component" value="Unassembled WGS sequence"/>
</dbReference>
<evidence type="ECO:0008006" key="4">
    <source>
        <dbReference type="Google" id="ProtNLM"/>
    </source>
</evidence>
<dbReference type="GO" id="GO:0000981">
    <property type="term" value="F:DNA-binding transcription factor activity, RNA polymerase II-specific"/>
    <property type="evidence" value="ECO:0007669"/>
    <property type="project" value="TreeGrafter"/>
</dbReference>
<gene>
    <name evidence="2" type="ORF">D915_004742</name>
</gene>
<feature type="compositionally biased region" description="Polar residues" evidence="1">
    <location>
        <begin position="348"/>
        <end position="362"/>
    </location>
</feature>
<dbReference type="PANTHER" id="PTHR21552">
    <property type="entry name" value="ADULT RETINA PROTEIN"/>
    <property type="match status" value="1"/>
</dbReference>
<dbReference type="PANTHER" id="PTHR21552:SF2">
    <property type="entry name" value="CREB3 REGULATORY FACTOR"/>
    <property type="match status" value="1"/>
</dbReference>
<evidence type="ECO:0000256" key="1">
    <source>
        <dbReference type="SAM" id="MobiDB-lite"/>
    </source>
</evidence>
<evidence type="ECO:0000313" key="2">
    <source>
        <dbReference type="EMBL" id="THD24650.1"/>
    </source>
</evidence>
<dbReference type="GO" id="GO:0000977">
    <property type="term" value="F:RNA polymerase II transcription regulatory region sequence-specific DNA binding"/>
    <property type="evidence" value="ECO:0007669"/>
    <property type="project" value="TreeGrafter"/>
</dbReference>
<dbReference type="GO" id="GO:0006986">
    <property type="term" value="P:response to unfolded protein"/>
    <property type="evidence" value="ECO:0007669"/>
    <property type="project" value="InterPro"/>
</dbReference>
<feature type="compositionally biased region" description="Polar residues" evidence="1">
    <location>
        <begin position="718"/>
        <end position="730"/>
    </location>
</feature>
<dbReference type="GO" id="GO:0005634">
    <property type="term" value="C:nucleus"/>
    <property type="evidence" value="ECO:0007669"/>
    <property type="project" value="TreeGrafter"/>
</dbReference>
<keyword evidence="3" id="KW-1185">Reference proteome</keyword>
<feature type="compositionally biased region" description="Polar residues" evidence="1">
    <location>
        <begin position="93"/>
        <end position="111"/>
    </location>
</feature>
<proteinExistence type="predicted"/>
<organism evidence="2 3">
    <name type="scientific">Fasciola hepatica</name>
    <name type="common">Liver fluke</name>
    <dbReference type="NCBI Taxonomy" id="6192"/>
    <lineage>
        <taxon>Eukaryota</taxon>
        <taxon>Metazoa</taxon>
        <taxon>Spiralia</taxon>
        <taxon>Lophotrochozoa</taxon>
        <taxon>Platyhelminthes</taxon>
        <taxon>Trematoda</taxon>
        <taxon>Digenea</taxon>
        <taxon>Plagiorchiida</taxon>
        <taxon>Echinostomata</taxon>
        <taxon>Echinostomatoidea</taxon>
        <taxon>Fasciolidae</taxon>
        <taxon>Fasciola</taxon>
    </lineage>
</organism>
<dbReference type="AlphaFoldDB" id="A0A4E0S1H5"/>
<dbReference type="CDD" id="cd14809">
    <property type="entry name" value="bZIP_AUREO-like"/>
    <property type="match status" value="1"/>
</dbReference>
<feature type="region of interest" description="Disordered" evidence="1">
    <location>
        <begin position="718"/>
        <end position="741"/>
    </location>
</feature>
<accession>A0A4E0S1H5</accession>
<protein>
    <recommendedName>
        <fullName evidence="4">BZIP domain-containing protein</fullName>
    </recommendedName>
</protein>
<dbReference type="EMBL" id="JXXN02001493">
    <property type="protein sequence ID" value="THD24650.1"/>
    <property type="molecule type" value="Genomic_DNA"/>
</dbReference>
<evidence type="ECO:0000313" key="3">
    <source>
        <dbReference type="Proteomes" id="UP000230066"/>
    </source>
</evidence>
<sequence length="917" mass="101955">MDSQQITADRNKMHLISSDLDSFRDTSGPSVNRLHYELPQFPFTYQNSMYYQPSSSLVLSGKSPFQLPDSNLIQPVEWNSPLSSTPLQHSFLNNSSKSTCSPPSLNSESTYQDSSSQQDLSLNMSCPITQHENSQEQQCPRNQLSFQFLEEILADNATNNYVMSSSKEQMESDIYSGQASTFFDHYGEQNPHGRIFDSTNSGCEADIPRNFNVHDSLHNQQYMQCSDTELMPHLSNPNTETRKDSALGSSAYMYPSYTPNKAKPFQSCTTTHQSCQNLSGFSHSMDTYPNRTDYSGWEPLRQQFIFSSPLPSSGTCVYDYGNQQEQQQKREQQLQTSQQHHPQDQTDYNPGTSRLLTLNKQIPNRDFGSADPVMNTEETQKGVEQNEADSNYNEQETPLFCTASAQVPSANTYFWQYNAQCKGPKALRLIEMDGHSSLSRSLLCGKMDELACSLESTYFGPMDSLFCQQQQPMTSSSSYGDVFGLLDEKEVKLPRLLANSTVLPYSLPDYPLVMFEDPVQRRYDLVHCSKLRRGDGNDVTPNLTRLRSMGEELECLNEQLLEHGEIIVAGTTGVSSPANPASFTTTVMLPNTAGLGKHMGNGVSPVDPNSISTNSAAMLSGCQLVEQAKREKNKLASKICRLKKKAFHEANKIKYTGLELEYNELATVIIHLKRLITEHLQRDGLITVAGKNNFSTGHVQPVNHDAESSEYLVSSTTGMEDGQQTASYTNPYAVPRGTRQTDLSLTDPSYAGPSGSHFSLLEQATYIYTTIHVTHAAGRTDALVEEVLRMSRDGLNAHPLVKKMALDGLGYISLADNHRSVDDITIMTSPDTPMNPNIHTTPRPGYLSATGSERNQTSSVTPRTPHAVYQPIVPCTQPTSSGAFVNRCMDVHPPPTFVVPYPYTDKHSVTSDIAHYS</sequence>
<feature type="region of interest" description="Disordered" evidence="1">
    <location>
        <begin position="93"/>
        <end position="120"/>
    </location>
</feature>
<name>A0A4E0S1H5_FASHE</name>
<comment type="caution">
    <text evidence="2">The sequence shown here is derived from an EMBL/GenBank/DDBJ whole genome shotgun (WGS) entry which is preliminary data.</text>
</comment>
<feature type="region of interest" description="Disordered" evidence="1">
    <location>
        <begin position="323"/>
        <end position="391"/>
    </location>
</feature>
<reference evidence="2" key="1">
    <citation type="submission" date="2019-03" db="EMBL/GenBank/DDBJ databases">
        <title>Improved annotation for the trematode Fasciola hepatica.</title>
        <authorList>
            <person name="Choi Y.-J."/>
            <person name="Martin J."/>
            <person name="Mitreva M."/>
        </authorList>
    </citation>
    <scope>NUCLEOTIDE SEQUENCE [LARGE SCALE GENOMIC DNA]</scope>
</reference>
<dbReference type="InterPro" id="IPR039165">
    <property type="entry name" value="CREBRF"/>
</dbReference>